<evidence type="ECO:0000313" key="2">
    <source>
        <dbReference type="EMBL" id="TXB64216.1"/>
    </source>
</evidence>
<feature type="region of interest" description="Disordered" evidence="1">
    <location>
        <begin position="191"/>
        <end position="215"/>
    </location>
</feature>
<evidence type="ECO:0000256" key="1">
    <source>
        <dbReference type="SAM" id="MobiDB-lite"/>
    </source>
</evidence>
<name>A0A5C6RPG8_9FLAO</name>
<dbReference type="OrthoDB" id="1466969at2"/>
<feature type="compositionally biased region" description="Basic residues" evidence="1">
    <location>
        <begin position="204"/>
        <end position="215"/>
    </location>
</feature>
<protein>
    <submittedName>
        <fullName evidence="2">DUF4290 domain-containing protein</fullName>
    </submittedName>
</protein>
<comment type="caution">
    <text evidence="2">The sequence shown here is derived from an EMBL/GenBank/DDBJ whole genome shotgun (WGS) entry which is preliminary data.</text>
</comment>
<dbReference type="Pfam" id="PF14123">
    <property type="entry name" value="DUF4290"/>
    <property type="match status" value="1"/>
</dbReference>
<proteinExistence type="predicted"/>
<reference evidence="2 3" key="1">
    <citation type="submission" date="2019-08" db="EMBL/GenBank/DDBJ databases">
        <title>Genome of Vicingus serpentipes NCIMB 15042.</title>
        <authorList>
            <person name="Bowman J.P."/>
        </authorList>
    </citation>
    <scope>NUCLEOTIDE SEQUENCE [LARGE SCALE GENOMIC DNA]</scope>
    <source>
        <strain evidence="2 3">NCIMB 15042</strain>
    </source>
</reference>
<sequence>MNPIEKDYNTRRPDMVIPEYGRNIQKMVEHAITVEDRNERNKVAQAIINVMGQLNPHLRDITDFKHKLWDHIFIISDFKLDVDSPYPIPDKETIFKKPEKLDYPQSRIRFKHYGKSTEAIIAKAIEMEDGDEKNELIQLIANLMKKSYLTWNRDSVDDSLIISDLKNLSKGNLTVPDDFRLTQTNEILAQTVTKKRPANQNKNNNKKHFQKKRRY</sequence>
<dbReference type="InterPro" id="IPR025632">
    <property type="entry name" value="DUF4290"/>
</dbReference>
<evidence type="ECO:0000313" key="3">
    <source>
        <dbReference type="Proteomes" id="UP000321721"/>
    </source>
</evidence>
<dbReference type="AlphaFoldDB" id="A0A5C6RPG8"/>
<accession>A0A5C6RPG8</accession>
<keyword evidence="3" id="KW-1185">Reference proteome</keyword>
<dbReference type="EMBL" id="VOOS01000005">
    <property type="protein sequence ID" value="TXB64216.1"/>
    <property type="molecule type" value="Genomic_DNA"/>
</dbReference>
<gene>
    <name evidence="2" type="ORF">FRY74_10510</name>
</gene>
<organism evidence="2 3">
    <name type="scientific">Vicingus serpentipes</name>
    <dbReference type="NCBI Taxonomy" id="1926625"/>
    <lineage>
        <taxon>Bacteria</taxon>
        <taxon>Pseudomonadati</taxon>
        <taxon>Bacteroidota</taxon>
        <taxon>Flavobacteriia</taxon>
        <taxon>Flavobacteriales</taxon>
        <taxon>Vicingaceae</taxon>
        <taxon>Vicingus</taxon>
    </lineage>
</organism>
<dbReference type="Proteomes" id="UP000321721">
    <property type="component" value="Unassembled WGS sequence"/>
</dbReference>
<dbReference type="RefSeq" id="WP_147101284.1">
    <property type="nucleotide sequence ID" value="NZ_VOOS01000005.1"/>
</dbReference>